<dbReference type="KEGG" id="ote:Oter_3837"/>
<feature type="transmembrane region" description="Helical" evidence="4">
    <location>
        <begin position="90"/>
        <end position="107"/>
    </location>
</feature>
<feature type="transmembrane region" description="Helical" evidence="4">
    <location>
        <begin position="322"/>
        <end position="342"/>
    </location>
</feature>
<dbReference type="PANTHER" id="PTHR43129">
    <property type="entry name" value="FOSMIDOMYCIN RESISTANCE PROTEIN"/>
    <property type="match status" value="1"/>
</dbReference>
<feature type="transmembrane region" description="Helical" evidence="4">
    <location>
        <begin position="228"/>
        <end position="248"/>
    </location>
</feature>
<feature type="domain" description="Major facilitator superfamily (MFS) profile" evidence="5">
    <location>
        <begin position="26"/>
        <end position="408"/>
    </location>
</feature>
<feature type="transmembrane region" description="Helical" evidence="4">
    <location>
        <begin position="385"/>
        <end position="405"/>
    </location>
</feature>
<dbReference type="InterPro" id="IPR020846">
    <property type="entry name" value="MFS_dom"/>
</dbReference>
<evidence type="ECO:0000256" key="1">
    <source>
        <dbReference type="ARBA" id="ARBA00022692"/>
    </source>
</evidence>
<sequence>MASDATALPLDPPTPVSALERTTLPIILALGISHLLNDVIQSLLPAIYPMLKVNYDLSFTQIGLITFTFQGTASLLQPVVGLYTDRRPKPYSLAIGMGISLVGLILLSRADHYGTILFSAALVGMGSSIFHPEASRIAHMAAGQRHGLAQSLFQVGGNVGTSLGPLAAALIIVPRGQPALLWFTILAAVGMAVLTRVGVWYQRHLASHLARVRSHQRAAAGRFSRSRIIASLGVLIALIFSKYFYLVSFTNYYTFYLIERFHVSVQGAQFYLFIFLFAAAAGTILGGPLGDRFGRKYVIWFSILGVAPFSLVLPHVGLVATVGLAAVVGAILASAFSAILVYAQELIPGKIGLIAGLFFGLAFGMSAIASAALGHLADHAGIEHVFFLCGFLPLIGLLTVFLPDVRKRPRSAIRG</sequence>
<name>B1ZZ39_OPITP</name>
<feature type="transmembrane region" description="Helical" evidence="4">
    <location>
        <begin position="354"/>
        <end position="373"/>
    </location>
</feature>
<dbReference type="AlphaFoldDB" id="B1ZZ39"/>
<evidence type="ECO:0000313" key="6">
    <source>
        <dbReference type="EMBL" id="ACB77111.1"/>
    </source>
</evidence>
<dbReference type="CDD" id="cd17478">
    <property type="entry name" value="MFS_FsR"/>
    <property type="match status" value="1"/>
</dbReference>
<protein>
    <submittedName>
        <fullName evidence="6">Major facilitator superfamily MFS_1</fullName>
    </submittedName>
</protein>
<dbReference type="GO" id="GO:0022857">
    <property type="term" value="F:transmembrane transporter activity"/>
    <property type="evidence" value="ECO:0007669"/>
    <property type="project" value="InterPro"/>
</dbReference>
<evidence type="ECO:0000259" key="5">
    <source>
        <dbReference type="PROSITE" id="PS50850"/>
    </source>
</evidence>
<organism evidence="6 7">
    <name type="scientific">Opitutus terrae (strain DSM 11246 / JCM 15787 / PB90-1)</name>
    <dbReference type="NCBI Taxonomy" id="452637"/>
    <lineage>
        <taxon>Bacteria</taxon>
        <taxon>Pseudomonadati</taxon>
        <taxon>Verrucomicrobiota</taxon>
        <taxon>Opitutia</taxon>
        <taxon>Opitutales</taxon>
        <taxon>Opitutaceae</taxon>
        <taxon>Opitutus</taxon>
    </lineage>
</organism>
<evidence type="ECO:0000256" key="3">
    <source>
        <dbReference type="ARBA" id="ARBA00023136"/>
    </source>
</evidence>
<dbReference type="GO" id="GO:0005886">
    <property type="term" value="C:plasma membrane"/>
    <property type="evidence" value="ECO:0007669"/>
    <property type="project" value="TreeGrafter"/>
</dbReference>
<keyword evidence="3 4" id="KW-0472">Membrane</keyword>
<dbReference type="eggNOG" id="COG2223">
    <property type="taxonomic scope" value="Bacteria"/>
</dbReference>
<dbReference type="InterPro" id="IPR036259">
    <property type="entry name" value="MFS_trans_sf"/>
</dbReference>
<feature type="transmembrane region" description="Helical" evidence="4">
    <location>
        <begin position="152"/>
        <end position="173"/>
    </location>
</feature>
<evidence type="ECO:0000313" key="7">
    <source>
        <dbReference type="Proteomes" id="UP000007013"/>
    </source>
</evidence>
<proteinExistence type="predicted"/>
<dbReference type="PROSITE" id="PS50850">
    <property type="entry name" value="MFS"/>
    <property type="match status" value="1"/>
</dbReference>
<dbReference type="SUPFAM" id="SSF103473">
    <property type="entry name" value="MFS general substrate transporter"/>
    <property type="match status" value="1"/>
</dbReference>
<dbReference type="PANTHER" id="PTHR43129:SF1">
    <property type="entry name" value="FOSMIDOMYCIN RESISTANCE PROTEIN"/>
    <property type="match status" value="1"/>
</dbReference>
<dbReference type="EMBL" id="CP001032">
    <property type="protein sequence ID" value="ACB77111.1"/>
    <property type="molecule type" value="Genomic_DNA"/>
</dbReference>
<evidence type="ECO:0000256" key="4">
    <source>
        <dbReference type="SAM" id="Phobius"/>
    </source>
</evidence>
<feature type="transmembrane region" description="Helical" evidence="4">
    <location>
        <begin position="297"/>
        <end position="316"/>
    </location>
</feature>
<keyword evidence="2 4" id="KW-1133">Transmembrane helix</keyword>
<keyword evidence="1 4" id="KW-0812">Transmembrane</keyword>
<reference evidence="6 7" key="1">
    <citation type="journal article" date="2011" name="J. Bacteriol.">
        <title>Genome sequence of the verrucomicrobium Opitutus terrae PB90-1, an abundant inhabitant of rice paddy soil ecosystems.</title>
        <authorList>
            <person name="van Passel M.W."/>
            <person name="Kant R."/>
            <person name="Palva A."/>
            <person name="Copeland A."/>
            <person name="Lucas S."/>
            <person name="Lapidus A."/>
            <person name="Glavina del Rio T."/>
            <person name="Pitluck S."/>
            <person name="Goltsman E."/>
            <person name="Clum A."/>
            <person name="Sun H."/>
            <person name="Schmutz J."/>
            <person name="Larimer F.W."/>
            <person name="Land M.L."/>
            <person name="Hauser L."/>
            <person name="Kyrpides N."/>
            <person name="Mikhailova N."/>
            <person name="Richardson P.P."/>
            <person name="Janssen P.H."/>
            <person name="de Vos W.M."/>
            <person name="Smidt H."/>
        </authorList>
    </citation>
    <scope>NUCLEOTIDE SEQUENCE [LARGE SCALE GENOMIC DNA]</scope>
    <source>
        <strain evidence="7">DSM 11246 / JCM 15787 / PB90-1</strain>
    </source>
</reference>
<keyword evidence="7" id="KW-1185">Reference proteome</keyword>
<dbReference type="HOGENOM" id="CLU_040537_2_0_0"/>
<gene>
    <name evidence="6" type="ordered locus">Oter_3837</name>
</gene>
<dbReference type="STRING" id="452637.Oter_3837"/>
<dbReference type="InterPro" id="IPR011701">
    <property type="entry name" value="MFS"/>
</dbReference>
<accession>B1ZZ39</accession>
<feature type="transmembrane region" description="Helical" evidence="4">
    <location>
        <begin position="179"/>
        <end position="201"/>
    </location>
</feature>
<feature type="transmembrane region" description="Helical" evidence="4">
    <location>
        <begin position="59"/>
        <end position="83"/>
    </location>
</feature>
<feature type="transmembrane region" description="Helical" evidence="4">
    <location>
        <begin position="113"/>
        <end position="131"/>
    </location>
</feature>
<dbReference type="Gene3D" id="1.20.1250.20">
    <property type="entry name" value="MFS general substrate transporter like domains"/>
    <property type="match status" value="2"/>
</dbReference>
<feature type="transmembrane region" description="Helical" evidence="4">
    <location>
        <begin position="268"/>
        <end position="285"/>
    </location>
</feature>
<dbReference type="RefSeq" id="WP_012376640.1">
    <property type="nucleotide sequence ID" value="NC_010571.1"/>
</dbReference>
<dbReference type="Proteomes" id="UP000007013">
    <property type="component" value="Chromosome"/>
</dbReference>
<dbReference type="OrthoDB" id="9770492at2"/>
<evidence type="ECO:0000256" key="2">
    <source>
        <dbReference type="ARBA" id="ARBA00022989"/>
    </source>
</evidence>
<dbReference type="Pfam" id="PF07690">
    <property type="entry name" value="MFS_1"/>
    <property type="match status" value="1"/>
</dbReference>